<dbReference type="PROSITE" id="PS50893">
    <property type="entry name" value="ABC_TRANSPORTER_2"/>
    <property type="match status" value="2"/>
</dbReference>
<evidence type="ECO:0000256" key="5">
    <source>
        <dbReference type="ARBA" id="ARBA00022741"/>
    </source>
</evidence>
<dbReference type="EMBL" id="NAJL01000018">
    <property type="protein sequence ID" value="TKA28412.1"/>
    <property type="molecule type" value="Genomic_DNA"/>
</dbReference>
<feature type="domain" description="ABC transmembrane type-1" evidence="12">
    <location>
        <begin position="106"/>
        <end position="387"/>
    </location>
</feature>
<organism evidence="13 14">
    <name type="scientific">Salinomyces thailandicus</name>
    <dbReference type="NCBI Taxonomy" id="706561"/>
    <lineage>
        <taxon>Eukaryota</taxon>
        <taxon>Fungi</taxon>
        <taxon>Dikarya</taxon>
        <taxon>Ascomycota</taxon>
        <taxon>Pezizomycotina</taxon>
        <taxon>Dothideomycetes</taxon>
        <taxon>Dothideomycetidae</taxon>
        <taxon>Mycosphaerellales</taxon>
        <taxon>Teratosphaeriaceae</taxon>
        <taxon>Salinomyces</taxon>
    </lineage>
</organism>
<feature type="compositionally biased region" description="Basic and acidic residues" evidence="9">
    <location>
        <begin position="1"/>
        <end position="12"/>
    </location>
</feature>
<feature type="domain" description="ABC transporter" evidence="11">
    <location>
        <begin position="426"/>
        <end position="666"/>
    </location>
</feature>
<feature type="transmembrane region" description="Helical" evidence="10">
    <location>
        <begin position="737"/>
        <end position="761"/>
    </location>
</feature>
<dbReference type="GO" id="GO:0090374">
    <property type="term" value="P:oligopeptide export from mitochondrion"/>
    <property type="evidence" value="ECO:0007669"/>
    <property type="project" value="TreeGrafter"/>
</dbReference>
<evidence type="ECO:0000256" key="2">
    <source>
        <dbReference type="ARBA" id="ARBA00007577"/>
    </source>
</evidence>
<sequence length="1246" mass="133148">MHEDALIHREGQRTSFGAQQHEPRDVDETNARFASQRPSIGSNAIAETFQAEPTLDPAHPREWHAPVTALSKKAYAQILGLNPFKTSYIGLYGSLESSLDRTIAGAGVLFAIAAGTPLPIIAVIFGHIISSFPPPEDELETRIGQLLGVAVAYFVVTAAYASAFGFTGEKIACHLRDRLLKSLLHVDQEYLDTHDIDANSLLTEKIDAVHAGCSEKVGIFIQSISYFVAAFTVGFILSAKLTGILLAAVVPTLIIIVALTSRNVSKLAKQAAGGSEAANKIVESALTAVKTVQAFGMMNEMCSVHAERLHGATHASIRKAIVSAVQVGCIFFTAYAINSLAFYTGSRFAADGESGGSAGTIFAVVLLILDSSLVVAQFAPLIDIFARAAAAKESMQDLLDAGMSINKKAMEPQRSSSEYDIGRRGLRLQNVSFAYPSRPSVNVLAGMHLEIDASSFTALVGPSGSGKSTICSLLTRVYDYHGSILVGDREIRDIPTAMLREQIAVLEQEPVLFPGSIRENVCNGLSKSGLSESDREAECDRALKAAAVDFLDRLPHGKDTIIGDGLQLSGGQRQRLCLARALIRRPAILILDEPTAALDAVNELSVMKAVKAATESGCTVLMIAHRLSTVVDADKVVVMCDGAIVQQGKPEDLAHSEGIFKSLLTAQNTTFPSQSSAGSSTDDLLKVEGDAERSAKVSSTSYGAAADSSSAESLAPATPLKARQIFANVFRIIRPDLFITVTGLLASMISGALLLGEAIIFGHLIQLLNEGVESADFKGRANFLCLITSMIGGTVLALAVAWKIAVVLLAAVPVVLAAGYTRLQVLNSADNRRRSAYRIATSFAVKCCQNRRTVAVYSLETRVLEKYHGMLLEPFKKSQVFTAWSNILLAASFAITYFVYALAYWWGSKQVRQGEYSGLQFFIVLPALLFSAQSSGQLFSLSPEIARARAAARSIFQLLDPSSVEKTSNDHRKLVVAEEPSSIDLTDEKSSDEKASGLLFNHVSFSYPTEPGTPVLQNTTIAAKPGQTIALVGPSGAGKSSLVALIERFYVPTAGGILLDGHNIQGLDLQTFRDKIALVSQESDLFPGSITYNVKLGRSNQQNATDADVERACRQCGLHDFITSLPDGYNTECGSSGSSKLSGGQRQRVAIARALVRNPEILLLDEPTSALDAHSEQLVKQSLAEASQGRTTVIVAHRLASIQHADCIYVLDQGTVVEEGGHDELVKKGGLYASMAKAQSIGEQAP</sequence>
<dbReference type="FunFam" id="3.40.50.300:FF:000604">
    <property type="entry name" value="ABC transporter B family member 28"/>
    <property type="match status" value="1"/>
</dbReference>
<feature type="domain" description="ABC transmembrane type-1" evidence="12">
    <location>
        <begin position="783"/>
        <end position="947"/>
    </location>
</feature>
<evidence type="ECO:0000259" key="12">
    <source>
        <dbReference type="PROSITE" id="PS50929"/>
    </source>
</evidence>
<dbReference type="CDD" id="cd18577">
    <property type="entry name" value="ABC_6TM_Pgp_ABCB1_D1_like"/>
    <property type="match status" value="1"/>
</dbReference>
<dbReference type="PANTHER" id="PTHR43394">
    <property type="entry name" value="ATP-DEPENDENT PERMEASE MDL1, MITOCHONDRIAL"/>
    <property type="match status" value="1"/>
</dbReference>
<feature type="transmembrane region" description="Helical" evidence="10">
    <location>
        <begin position="217"/>
        <end position="237"/>
    </location>
</feature>
<proteinExistence type="inferred from homology"/>
<evidence type="ECO:0000256" key="4">
    <source>
        <dbReference type="ARBA" id="ARBA00022692"/>
    </source>
</evidence>
<feature type="region of interest" description="Disordered" evidence="9">
    <location>
        <begin position="1"/>
        <end position="27"/>
    </location>
</feature>
<dbReference type="FunFam" id="3.40.50.300:FF:000967">
    <property type="entry name" value="ABC multidrug transporter mdr4"/>
    <property type="match status" value="1"/>
</dbReference>
<dbReference type="InterPro" id="IPR036640">
    <property type="entry name" value="ABC1_TM_sf"/>
</dbReference>
<protein>
    <submittedName>
        <fullName evidence="13">Uncharacterized protein</fullName>
    </submittedName>
</protein>
<dbReference type="InterPro" id="IPR011527">
    <property type="entry name" value="ABC1_TM_dom"/>
</dbReference>
<keyword evidence="6" id="KW-0067">ATP-binding</keyword>
<keyword evidence="3" id="KW-0813">Transport</keyword>
<keyword evidence="14" id="KW-1185">Reference proteome</keyword>
<dbReference type="SUPFAM" id="SSF52540">
    <property type="entry name" value="P-loop containing nucleoside triphosphate hydrolases"/>
    <property type="match status" value="2"/>
</dbReference>
<dbReference type="GO" id="GO:0005743">
    <property type="term" value="C:mitochondrial inner membrane"/>
    <property type="evidence" value="ECO:0007669"/>
    <property type="project" value="TreeGrafter"/>
</dbReference>
<keyword evidence="7 10" id="KW-1133">Transmembrane helix</keyword>
<dbReference type="GO" id="GO:0016887">
    <property type="term" value="F:ATP hydrolysis activity"/>
    <property type="evidence" value="ECO:0007669"/>
    <property type="project" value="InterPro"/>
</dbReference>
<comment type="similarity">
    <text evidence="2">Belongs to the ABC transporter superfamily. ABCB family. Multidrug resistance exporter (TC 3.A.1.201) subfamily.</text>
</comment>
<feature type="domain" description="ABC transporter" evidence="11">
    <location>
        <begin position="998"/>
        <end position="1238"/>
    </location>
</feature>
<dbReference type="AlphaFoldDB" id="A0A4U0U1S3"/>
<dbReference type="InterPro" id="IPR027417">
    <property type="entry name" value="P-loop_NTPase"/>
</dbReference>
<evidence type="ECO:0000256" key="9">
    <source>
        <dbReference type="SAM" id="MobiDB-lite"/>
    </source>
</evidence>
<dbReference type="OrthoDB" id="6500128at2759"/>
<feature type="transmembrane region" description="Helical" evidence="10">
    <location>
        <begin position="361"/>
        <end position="386"/>
    </location>
</feature>
<evidence type="ECO:0000313" key="14">
    <source>
        <dbReference type="Proteomes" id="UP000308549"/>
    </source>
</evidence>
<keyword evidence="5" id="KW-0547">Nucleotide-binding</keyword>
<dbReference type="Pfam" id="PF00005">
    <property type="entry name" value="ABC_tran"/>
    <property type="match status" value="2"/>
</dbReference>
<dbReference type="Pfam" id="PF00664">
    <property type="entry name" value="ABC_membrane"/>
    <property type="match status" value="2"/>
</dbReference>
<reference evidence="13 14" key="1">
    <citation type="submission" date="2017-03" db="EMBL/GenBank/DDBJ databases">
        <title>Genomes of endolithic fungi from Antarctica.</title>
        <authorList>
            <person name="Coleine C."/>
            <person name="Masonjones S."/>
            <person name="Stajich J.E."/>
        </authorList>
    </citation>
    <scope>NUCLEOTIDE SEQUENCE [LARGE SCALE GENOMIC DNA]</scope>
    <source>
        <strain evidence="13 14">CCFEE 6315</strain>
    </source>
</reference>
<feature type="transmembrane region" description="Helical" evidence="10">
    <location>
        <begin position="781"/>
        <end position="799"/>
    </location>
</feature>
<accession>A0A4U0U1S3</accession>
<gene>
    <name evidence="13" type="ORF">B0A50_03879</name>
</gene>
<feature type="transmembrane region" description="Helical" evidence="10">
    <location>
        <begin position="146"/>
        <end position="166"/>
    </location>
</feature>
<feature type="transmembrane region" description="Helical" evidence="10">
    <location>
        <begin position="320"/>
        <end position="341"/>
    </location>
</feature>
<evidence type="ECO:0000256" key="1">
    <source>
        <dbReference type="ARBA" id="ARBA00004141"/>
    </source>
</evidence>
<dbReference type="SMART" id="SM00382">
    <property type="entry name" value="AAA"/>
    <property type="match status" value="2"/>
</dbReference>
<dbReference type="InterPro" id="IPR003593">
    <property type="entry name" value="AAA+_ATPase"/>
</dbReference>
<dbReference type="PROSITE" id="PS50929">
    <property type="entry name" value="ABC_TM1F"/>
    <property type="match status" value="2"/>
</dbReference>
<evidence type="ECO:0000313" key="13">
    <source>
        <dbReference type="EMBL" id="TKA28412.1"/>
    </source>
</evidence>
<feature type="transmembrane region" description="Helical" evidence="10">
    <location>
        <begin position="243"/>
        <end position="260"/>
    </location>
</feature>
<dbReference type="GO" id="GO:0015421">
    <property type="term" value="F:ABC-type oligopeptide transporter activity"/>
    <property type="evidence" value="ECO:0007669"/>
    <property type="project" value="TreeGrafter"/>
</dbReference>
<keyword evidence="4 10" id="KW-0812">Transmembrane</keyword>
<keyword evidence="8 10" id="KW-0472">Membrane</keyword>
<dbReference type="PANTHER" id="PTHR43394:SF27">
    <property type="entry name" value="ATP-DEPENDENT TRANSLOCASE ABCB1-LIKE"/>
    <property type="match status" value="1"/>
</dbReference>
<feature type="transmembrane region" description="Helical" evidence="10">
    <location>
        <begin position="103"/>
        <end position="126"/>
    </location>
</feature>
<name>A0A4U0U1S3_9PEZI</name>
<dbReference type="InterPro" id="IPR003439">
    <property type="entry name" value="ABC_transporter-like_ATP-bd"/>
</dbReference>
<dbReference type="GO" id="GO:0005524">
    <property type="term" value="F:ATP binding"/>
    <property type="evidence" value="ECO:0007669"/>
    <property type="project" value="UniProtKB-KW"/>
</dbReference>
<dbReference type="PROSITE" id="PS00211">
    <property type="entry name" value="ABC_TRANSPORTER_1"/>
    <property type="match status" value="2"/>
</dbReference>
<dbReference type="Gene3D" id="3.40.50.300">
    <property type="entry name" value="P-loop containing nucleotide triphosphate hydrolases"/>
    <property type="match status" value="2"/>
</dbReference>
<dbReference type="InterPro" id="IPR039421">
    <property type="entry name" value="Type_1_exporter"/>
</dbReference>
<comment type="caution">
    <text evidence="13">The sequence shown here is derived from an EMBL/GenBank/DDBJ whole genome shotgun (WGS) entry which is preliminary data.</text>
</comment>
<evidence type="ECO:0000256" key="6">
    <source>
        <dbReference type="ARBA" id="ARBA00022840"/>
    </source>
</evidence>
<evidence type="ECO:0000256" key="3">
    <source>
        <dbReference type="ARBA" id="ARBA00022448"/>
    </source>
</evidence>
<dbReference type="InterPro" id="IPR017871">
    <property type="entry name" value="ABC_transporter-like_CS"/>
</dbReference>
<evidence type="ECO:0000256" key="8">
    <source>
        <dbReference type="ARBA" id="ARBA00023136"/>
    </source>
</evidence>
<feature type="transmembrane region" description="Helical" evidence="10">
    <location>
        <begin position="806"/>
        <end position="823"/>
    </location>
</feature>
<dbReference type="SUPFAM" id="SSF90123">
    <property type="entry name" value="ABC transporter transmembrane region"/>
    <property type="match status" value="2"/>
</dbReference>
<comment type="subcellular location">
    <subcellularLocation>
        <location evidence="1">Membrane</location>
        <topology evidence="1">Multi-pass membrane protein</topology>
    </subcellularLocation>
</comment>
<evidence type="ECO:0000256" key="10">
    <source>
        <dbReference type="SAM" id="Phobius"/>
    </source>
</evidence>
<feature type="transmembrane region" description="Helical" evidence="10">
    <location>
        <begin position="918"/>
        <end position="939"/>
    </location>
</feature>
<dbReference type="Proteomes" id="UP000308549">
    <property type="component" value="Unassembled WGS sequence"/>
</dbReference>
<feature type="transmembrane region" description="Helical" evidence="10">
    <location>
        <begin position="883"/>
        <end position="906"/>
    </location>
</feature>
<dbReference type="Gene3D" id="1.20.1560.10">
    <property type="entry name" value="ABC transporter type 1, transmembrane domain"/>
    <property type="match status" value="3"/>
</dbReference>
<evidence type="ECO:0000256" key="7">
    <source>
        <dbReference type="ARBA" id="ARBA00022989"/>
    </source>
</evidence>
<evidence type="ECO:0000259" key="11">
    <source>
        <dbReference type="PROSITE" id="PS50893"/>
    </source>
</evidence>